<keyword evidence="3" id="KW-1185">Reference proteome</keyword>
<accession>A0ABT3HIT3</accession>
<dbReference type="Pfam" id="PF09603">
    <property type="entry name" value="Fib_succ_major"/>
    <property type="match status" value="1"/>
</dbReference>
<evidence type="ECO:0000313" key="3">
    <source>
        <dbReference type="Proteomes" id="UP001163719"/>
    </source>
</evidence>
<reference evidence="2" key="1">
    <citation type="submission" date="2022-10" db="EMBL/GenBank/DDBJ databases">
        <title>Chryseobacterium babae sp. nov. isolated from the gut of the beetle Oryctes rhinoceros, and Chryseobacterium kimseyorum sp. nov., isolated from a stick insect rearing cage.</title>
        <authorList>
            <person name="Shelomi M."/>
            <person name="Han C.-J."/>
            <person name="Chen W.-M."/>
            <person name="Chen H.-K."/>
            <person name="Liaw S.-J."/>
            <person name="Muhle E."/>
            <person name="Clermont D."/>
        </authorList>
    </citation>
    <scope>NUCLEOTIDE SEQUENCE</scope>
    <source>
        <strain evidence="2">WLa1L2M3</strain>
    </source>
</reference>
<feature type="domain" description="Fibrobacter succinogenes major paralogous" evidence="1">
    <location>
        <begin position="555"/>
        <end position="744"/>
    </location>
</feature>
<name>A0ABT3HIT3_9FLAO</name>
<dbReference type="EMBL" id="JAPDHV010000001">
    <property type="protein sequence ID" value="MCW3159696.1"/>
    <property type="molecule type" value="Genomic_DNA"/>
</dbReference>
<gene>
    <name evidence="2" type="ORF">OH806_00195</name>
</gene>
<dbReference type="RefSeq" id="WP_264741675.1">
    <property type="nucleotide sequence ID" value="NZ_JAPDHV010000001.1"/>
</dbReference>
<sequence length="745" mass="84376">MKNFKFVFFLLCIGVSLTSCRKEDLGSEDDNGNSSSNLVKVNANIILPQGITLTNPEVYKISSSDGDFSINPEYKIASKGITPGSTVYSCTPEVKTTGGNQLIFLTNEIGVPILYGYNTLPTMEYLQTFAGIYLSAESTAIATLLSYPQFASPYKDVQDGLSKEIIKMPSYNAYLNEVIDKITEVSKIPACPSVNYTELPSYRLVIGEFLNSAVMENYMIMKSNMEYSHISEINGVFKFKMINKGMRTVDIYANKVYLNNNVPYNKISIELSEQGEDPSTEAVMLKSKPVSYKTLVFGESLKSYLFGGSYPDYITMSETKEMTADVKDAQRLEVEVWGIGQPHKPFADFSDTETFRLCQVAMEAGYNDFINPIISLNEGIKMKVTEVQNIDGVFDFRYGSKKQPFKELIKKLTQAYLSQPNIKEKLYGYYTNKDYLELIQDMGVFIAREFYTDFNTAGNSPKYLNLVYNMYKNVAGITKTREQFRLSFKKCFASLWHWYDLAEKTIKISEASVTLAAAINDAYSSKTMVTFTKNISSLPDNPTVTDIDGHIYNTVVIGNQQWFKENLRVTRDINGQSLYGSIGYLNYYDNNQNYAQQLGGLYFLEQTNPPQNVLNVTIAPDGYRIPTKQDFEELINYYGSNAFEQINKTSGFSNVYAGNGHIYYSSYTNSVSKVYSGKDNYSIYLSSTLHSIDQENNGSIRKGYFYALKVDNSNQTVSIVTVPVNYRYYPYDNEYFGYSIRPIKN</sequence>
<organism evidence="2 3">
    <name type="scientific">Chryseobacterium oryctis</name>
    <dbReference type="NCBI Taxonomy" id="2952618"/>
    <lineage>
        <taxon>Bacteria</taxon>
        <taxon>Pseudomonadati</taxon>
        <taxon>Bacteroidota</taxon>
        <taxon>Flavobacteriia</taxon>
        <taxon>Flavobacteriales</taxon>
        <taxon>Weeksellaceae</taxon>
        <taxon>Chryseobacterium group</taxon>
        <taxon>Chryseobacterium</taxon>
    </lineage>
</organism>
<dbReference type="NCBIfam" id="TIGR02145">
    <property type="entry name" value="Fib_succ_major"/>
    <property type="match status" value="1"/>
</dbReference>
<dbReference type="PROSITE" id="PS51257">
    <property type="entry name" value="PROKAR_LIPOPROTEIN"/>
    <property type="match status" value="1"/>
</dbReference>
<evidence type="ECO:0000313" key="2">
    <source>
        <dbReference type="EMBL" id="MCW3159696.1"/>
    </source>
</evidence>
<dbReference type="Proteomes" id="UP001163719">
    <property type="component" value="Unassembled WGS sequence"/>
</dbReference>
<proteinExistence type="predicted"/>
<comment type="caution">
    <text evidence="2">The sequence shown here is derived from an EMBL/GenBank/DDBJ whole genome shotgun (WGS) entry which is preliminary data.</text>
</comment>
<dbReference type="InterPro" id="IPR011871">
    <property type="entry name" value="Fib_succ_major"/>
</dbReference>
<protein>
    <submittedName>
        <fullName evidence="2">Fibrobacter succinogenes major paralogous domain-containing protein</fullName>
    </submittedName>
</protein>
<evidence type="ECO:0000259" key="1">
    <source>
        <dbReference type="Pfam" id="PF09603"/>
    </source>
</evidence>